<sequence>MAVYIVKESFIYDGKIQNIGEEVQILEKDVIENCIDRGLIEKKADTNDIPEETGVSDSESKSDKNKKK</sequence>
<feature type="compositionally biased region" description="Basic and acidic residues" evidence="1">
    <location>
        <begin position="58"/>
        <end position="68"/>
    </location>
</feature>
<organism evidence="2 3">
    <name type="scientific">Leptotrichia wadei</name>
    <dbReference type="NCBI Taxonomy" id="157687"/>
    <lineage>
        <taxon>Bacteria</taxon>
        <taxon>Fusobacteriati</taxon>
        <taxon>Fusobacteriota</taxon>
        <taxon>Fusobacteriia</taxon>
        <taxon>Fusobacteriales</taxon>
        <taxon>Leptotrichiaceae</taxon>
        <taxon>Leptotrichia</taxon>
    </lineage>
</organism>
<evidence type="ECO:0000313" key="3">
    <source>
        <dbReference type="Proteomes" id="UP000321501"/>
    </source>
</evidence>
<dbReference type="Proteomes" id="UP000321501">
    <property type="component" value="Chromosome"/>
</dbReference>
<dbReference type="RefSeq" id="WP_146964219.1">
    <property type="nucleotide sequence ID" value="NZ_AP019835.1"/>
</dbReference>
<name>A0A510KER7_9FUSO</name>
<dbReference type="EMBL" id="AP019835">
    <property type="protein sequence ID" value="BBM49707.1"/>
    <property type="molecule type" value="Genomic_DNA"/>
</dbReference>
<reference evidence="2 3" key="1">
    <citation type="submission" date="2019-07" db="EMBL/GenBank/DDBJ databases">
        <title>Complete Genome Sequence of Leptotrichia wadei Strain JMUB3934.</title>
        <authorList>
            <person name="Watanabe S."/>
            <person name="Cui L."/>
        </authorList>
    </citation>
    <scope>NUCLEOTIDE SEQUENCE [LARGE SCALE GENOMIC DNA]</scope>
    <source>
        <strain evidence="2 3">JMUB3934</strain>
    </source>
</reference>
<protein>
    <submittedName>
        <fullName evidence="2">Uncharacterized protein</fullName>
    </submittedName>
</protein>
<evidence type="ECO:0000313" key="2">
    <source>
        <dbReference type="EMBL" id="BBM49707.1"/>
    </source>
</evidence>
<feature type="region of interest" description="Disordered" evidence="1">
    <location>
        <begin position="42"/>
        <end position="68"/>
    </location>
</feature>
<dbReference type="AlphaFoldDB" id="A0A510KER7"/>
<evidence type="ECO:0000256" key="1">
    <source>
        <dbReference type="SAM" id="MobiDB-lite"/>
    </source>
</evidence>
<accession>A0A510KER7</accession>
<gene>
    <name evidence="2" type="ORF">JMUB3934_1003</name>
</gene>
<proteinExistence type="predicted"/>